<dbReference type="OrthoDB" id="109585at2"/>
<feature type="domain" description="Response regulatory" evidence="3">
    <location>
        <begin position="7"/>
        <end position="121"/>
    </location>
</feature>
<proteinExistence type="predicted"/>
<dbReference type="PANTHER" id="PTHR44591">
    <property type="entry name" value="STRESS RESPONSE REGULATOR PROTEIN 1"/>
    <property type="match status" value="1"/>
</dbReference>
<dbReference type="PROSITE" id="PS50110">
    <property type="entry name" value="RESPONSE_REGULATORY"/>
    <property type="match status" value="1"/>
</dbReference>
<dbReference type="Proteomes" id="UP000249239">
    <property type="component" value="Unassembled WGS sequence"/>
</dbReference>
<dbReference type="CDD" id="cd17569">
    <property type="entry name" value="REC_HupR-like"/>
    <property type="match status" value="1"/>
</dbReference>
<dbReference type="PANTHER" id="PTHR44591:SF19">
    <property type="entry name" value="TWO-COMPONENT RESPONSE REGULATOR-RELATED"/>
    <property type="match status" value="1"/>
</dbReference>
<dbReference type="InterPro" id="IPR050595">
    <property type="entry name" value="Bact_response_regulator"/>
</dbReference>
<keyword evidence="5" id="KW-1185">Reference proteome</keyword>
<accession>A0A2W7NRC7</accession>
<comment type="caution">
    <text evidence="4">The sequence shown here is derived from an EMBL/GenBank/DDBJ whole genome shotgun (WGS) entry which is preliminary data.</text>
</comment>
<dbReference type="AlphaFoldDB" id="A0A2W7NRC7"/>
<dbReference type="GO" id="GO:0000160">
    <property type="term" value="P:phosphorelay signal transduction system"/>
    <property type="evidence" value="ECO:0007669"/>
    <property type="project" value="InterPro"/>
</dbReference>
<name>A0A2W7NRC7_9BACT</name>
<dbReference type="Pfam" id="PF00072">
    <property type="entry name" value="Response_reg"/>
    <property type="match status" value="1"/>
</dbReference>
<evidence type="ECO:0000313" key="5">
    <source>
        <dbReference type="Proteomes" id="UP000249239"/>
    </source>
</evidence>
<dbReference type="InterPro" id="IPR011006">
    <property type="entry name" value="CheY-like_superfamily"/>
</dbReference>
<evidence type="ECO:0000256" key="2">
    <source>
        <dbReference type="PROSITE-ProRule" id="PRU00169"/>
    </source>
</evidence>
<dbReference type="InterPro" id="IPR001789">
    <property type="entry name" value="Sig_transdc_resp-reg_receiver"/>
</dbReference>
<keyword evidence="1 2" id="KW-0597">Phosphoprotein</keyword>
<dbReference type="RefSeq" id="WP_111446370.1">
    <property type="nucleotide sequence ID" value="NZ_QKZK01000022.1"/>
</dbReference>
<evidence type="ECO:0000256" key="1">
    <source>
        <dbReference type="ARBA" id="ARBA00022553"/>
    </source>
</evidence>
<evidence type="ECO:0000259" key="3">
    <source>
        <dbReference type="PROSITE" id="PS50110"/>
    </source>
</evidence>
<dbReference type="SMART" id="SM00448">
    <property type="entry name" value="REC"/>
    <property type="match status" value="1"/>
</dbReference>
<gene>
    <name evidence="4" type="ORF">LX69_02522</name>
</gene>
<feature type="modified residue" description="4-aspartylphosphate" evidence="2">
    <location>
        <position position="55"/>
    </location>
</feature>
<dbReference type="EMBL" id="QKZK01000022">
    <property type="protein sequence ID" value="PZX13842.1"/>
    <property type="molecule type" value="Genomic_DNA"/>
</dbReference>
<protein>
    <submittedName>
        <fullName evidence="4">Response regulator receiver domain-containing protein</fullName>
    </submittedName>
</protein>
<dbReference type="SUPFAM" id="SSF52172">
    <property type="entry name" value="CheY-like"/>
    <property type="match status" value="1"/>
</dbReference>
<dbReference type="Gene3D" id="3.40.50.2300">
    <property type="match status" value="1"/>
</dbReference>
<sequence>MNAQNYTVLYVDDEPVNLELFKATFRNDFDVMIASGGEEALQMMKEKPVDVVVTDWKMPKMNGMDLIEQIKRSDPNKICILLTAFSDPEVMIRATNEGKVFRYMLKPWLRSDMKMVLSDAFNHINQPS</sequence>
<reference evidence="4 5" key="1">
    <citation type="submission" date="2018-06" db="EMBL/GenBank/DDBJ databases">
        <title>Genomic Encyclopedia of Archaeal and Bacterial Type Strains, Phase II (KMG-II): from individual species to whole genera.</title>
        <authorList>
            <person name="Goeker M."/>
        </authorList>
    </citation>
    <scope>NUCLEOTIDE SEQUENCE [LARGE SCALE GENOMIC DNA]</scope>
    <source>
        <strain evidence="4 5">DSM 6779</strain>
    </source>
</reference>
<evidence type="ECO:0000313" key="4">
    <source>
        <dbReference type="EMBL" id="PZX13842.1"/>
    </source>
</evidence>
<organism evidence="4 5">
    <name type="scientific">Breznakibacter xylanolyticus</name>
    <dbReference type="NCBI Taxonomy" id="990"/>
    <lineage>
        <taxon>Bacteria</taxon>
        <taxon>Pseudomonadati</taxon>
        <taxon>Bacteroidota</taxon>
        <taxon>Bacteroidia</taxon>
        <taxon>Marinilabiliales</taxon>
        <taxon>Marinilabiliaceae</taxon>
        <taxon>Breznakibacter</taxon>
    </lineage>
</organism>